<accession>A0ABP3CCW9</accession>
<dbReference type="Proteomes" id="UP001501221">
    <property type="component" value="Unassembled WGS sequence"/>
</dbReference>
<feature type="region of interest" description="Disordered" evidence="1">
    <location>
        <begin position="1"/>
        <end position="21"/>
    </location>
</feature>
<name>A0ABP3CCW9_9GAMM</name>
<organism evidence="2 3">
    <name type="scientific">Kangiella japonica</name>
    <dbReference type="NCBI Taxonomy" id="647384"/>
    <lineage>
        <taxon>Bacteria</taxon>
        <taxon>Pseudomonadati</taxon>
        <taxon>Pseudomonadota</taxon>
        <taxon>Gammaproteobacteria</taxon>
        <taxon>Kangiellales</taxon>
        <taxon>Kangiellaceae</taxon>
        <taxon>Kangiella</taxon>
    </lineage>
</organism>
<protein>
    <submittedName>
        <fullName evidence="2">Uncharacterized protein</fullName>
    </submittedName>
</protein>
<evidence type="ECO:0000313" key="3">
    <source>
        <dbReference type="Proteomes" id="UP001501221"/>
    </source>
</evidence>
<keyword evidence="3" id="KW-1185">Reference proteome</keyword>
<evidence type="ECO:0000313" key="2">
    <source>
        <dbReference type="EMBL" id="GAA0197938.1"/>
    </source>
</evidence>
<comment type="caution">
    <text evidence="2">The sequence shown here is derived from an EMBL/GenBank/DDBJ whole genome shotgun (WGS) entry which is preliminary data.</text>
</comment>
<gene>
    <name evidence="2" type="ORF">GCM10009123_01450</name>
</gene>
<reference evidence="3" key="1">
    <citation type="journal article" date="2019" name="Int. J. Syst. Evol. Microbiol.">
        <title>The Global Catalogue of Microorganisms (GCM) 10K type strain sequencing project: providing services to taxonomists for standard genome sequencing and annotation.</title>
        <authorList>
            <consortium name="The Broad Institute Genomics Platform"/>
            <consortium name="The Broad Institute Genome Sequencing Center for Infectious Disease"/>
            <person name="Wu L."/>
            <person name="Ma J."/>
        </authorList>
    </citation>
    <scope>NUCLEOTIDE SEQUENCE [LARGE SCALE GENOMIC DNA]</scope>
    <source>
        <strain evidence="3">JCM 16211</strain>
    </source>
</reference>
<proteinExistence type="predicted"/>
<sequence length="65" mass="6861">MAKLVPNTVIHQGNNGGRAKAKSQAVTKALPSHKMGAIGLLRIFRINASVNNATEQAIIKLISTP</sequence>
<evidence type="ECO:0000256" key="1">
    <source>
        <dbReference type="SAM" id="MobiDB-lite"/>
    </source>
</evidence>
<dbReference type="EMBL" id="BAAAFM010000001">
    <property type="protein sequence ID" value="GAA0197938.1"/>
    <property type="molecule type" value="Genomic_DNA"/>
</dbReference>